<evidence type="ECO:0000256" key="1">
    <source>
        <dbReference type="SAM" id="MobiDB-lite"/>
    </source>
</evidence>
<feature type="region of interest" description="Disordered" evidence="1">
    <location>
        <begin position="72"/>
        <end position="217"/>
    </location>
</feature>
<comment type="caution">
    <text evidence="2">The sequence shown here is derived from an EMBL/GenBank/DDBJ whole genome shotgun (WGS) entry which is preliminary data.</text>
</comment>
<name>A0ABQ7PV12_PLUXY</name>
<gene>
    <name evidence="2" type="ORF">JYU34_021699</name>
</gene>
<organism evidence="2 3">
    <name type="scientific">Plutella xylostella</name>
    <name type="common">Diamondback moth</name>
    <name type="synonym">Plutella maculipennis</name>
    <dbReference type="NCBI Taxonomy" id="51655"/>
    <lineage>
        <taxon>Eukaryota</taxon>
        <taxon>Metazoa</taxon>
        <taxon>Ecdysozoa</taxon>
        <taxon>Arthropoda</taxon>
        <taxon>Hexapoda</taxon>
        <taxon>Insecta</taxon>
        <taxon>Pterygota</taxon>
        <taxon>Neoptera</taxon>
        <taxon>Endopterygota</taxon>
        <taxon>Lepidoptera</taxon>
        <taxon>Glossata</taxon>
        <taxon>Ditrysia</taxon>
        <taxon>Yponomeutoidea</taxon>
        <taxon>Plutellidae</taxon>
        <taxon>Plutella</taxon>
    </lineage>
</organism>
<reference evidence="2 3" key="1">
    <citation type="submission" date="2021-06" db="EMBL/GenBank/DDBJ databases">
        <title>A haploid diamondback moth (Plutella xylostella L.) genome assembly resolves 31 chromosomes and identifies a diamide resistance mutation.</title>
        <authorList>
            <person name="Ward C.M."/>
            <person name="Perry K.D."/>
            <person name="Baker G."/>
            <person name="Powis K."/>
            <person name="Heckel D.G."/>
            <person name="Baxter S.W."/>
        </authorList>
    </citation>
    <scope>NUCLEOTIDE SEQUENCE [LARGE SCALE GENOMIC DNA]</scope>
    <source>
        <strain evidence="2 3">LV</strain>
        <tissue evidence="2">Single pupa</tissue>
    </source>
</reference>
<feature type="compositionally biased region" description="Basic and acidic residues" evidence="1">
    <location>
        <begin position="84"/>
        <end position="213"/>
    </location>
</feature>
<dbReference type="Proteomes" id="UP000823941">
    <property type="component" value="Chromosome 30"/>
</dbReference>
<sequence>MVYINNYKFVPHPGYFMFDPDDRDRYGRAVAPPCAGRGRACLSMYPSISCMVENLASNIDPGTKPKGLKAEVKETVEPDTQQSAEEKAIESVEEKPRLSTEGKAMESTEEKPRLSAEGKPILSEEGKPRLSAEGKPRLSAEGKPRLSAEGKPRLSAEGKTILTEEGKPRLSAEGKPRLSAEGKPILTEEGKPRLSAEGKPRLSAEGKARESIKETTTVRFEEPVEPPVTFKIYGMDVTSLRRLNAQES</sequence>
<protein>
    <submittedName>
        <fullName evidence="2">Uncharacterized protein</fullName>
    </submittedName>
</protein>
<dbReference type="EMBL" id="JAHIBW010000030">
    <property type="protein sequence ID" value="KAG7295493.1"/>
    <property type="molecule type" value="Genomic_DNA"/>
</dbReference>
<accession>A0ABQ7PV12</accession>
<evidence type="ECO:0000313" key="2">
    <source>
        <dbReference type="EMBL" id="KAG7295493.1"/>
    </source>
</evidence>
<evidence type="ECO:0000313" key="3">
    <source>
        <dbReference type="Proteomes" id="UP000823941"/>
    </source>
</evidence>
<keyword evidence="3" id="KW-1185">Reference proteome</keyword>
<proteinExistence type="predicted"/>